<protein>
    <submittedName>
        <fullName evidence="1">Uncharacterized protein</fullName>
    </submittedName>
</protein>
<name>A0A0E9W5W4_ANGAN</name>
<dbReference type="EMBL" id="GBXM01023724">
    <property type="protein sequence ID" value="JAH84853.1"/>
    <property type="molecule type" value="Transcribed_RNA"/>
</dbReference>
<proteinExistence type="predicted"/>
<reference evidence="1" key="2">
    <citation type="journal article" date="2015" name="Fish Shellfish Immunol.">
        <title>Early steps in the European eel (Anguilla anguilla)-Vibrio vulnificus interaction in the gills: Role of the RtxA13 toxin.</title>
        <authorList>
            <person name="Callol A."/>
            <person name="Pajuelo D."/>
            <person name="Ebbesson L."/>
            <person name="Teles M."/>
            <person name="MacKenzie S."/>
            <person name="Amaro C."/>
        </authorList>
    </citation>
    <scope>NUCLEOTIDE SEQUENCE</scope>
</reference>
<reference evidence="1" key="1">
    <citation type="submission" date="2014-11" db="EMBL/GenBank/DDBJ databases">
        <authorList>
            <person name="Amaro Gonzalez C."/>
        </authorList>
    </citation>
    <scope>NUCLEOTIDE SEQUENCE</scope>
</reference>
<organism evidence="1">
    <name type="scientific">Anguilla anguilla</name>
    <name type="common">European freshwater eel</name>
    <name type="synonym">Muraena anguilla</name>
    <dbReference type="NCBI Taxonomy" id="7936"/>
    <lineage>
        <taxon>Eukaryota</taxon>
        <taxon>Metazoa</taxon>
        <taxon>Chordata</taxon>
        <taxon>Craniata</taxon>
        <taxon>Vertebrata</taxon>
        <taxon>Euteleostomi</taxon>
        <taxon>Actinopterygii</taxon>
        <taxon>Neopterygii</taxon>
        <taxon>Teleostei</taxon>
        <taxon>Anguilliformes</taxon>
        <taxon>Anguillidae</taxon>
        <taxon>Anguilla</taxon>
    </lineage>
</organism>
<sequence>MTTVDSSVNRTSANVSLEAIHVSACCNEALGFLGSKEQC</sequence>
<evidence type="ECO:0000313" key="1">
    <source>
        <dbReference type="EMBL" id="JAH84853.1"/>
    </source>
</evidence>
<accession>A0A0E9W5W4</accession>
<dbReference type="AlphaFoldDB" id="A0A0E9W5W4"/>